<evidence type="ECO:0000313" key="2">
    <source>
        <dbReference type="Proteomes" id="UP001152622"/>
    </source>
</evidence>
<reference evidence="1" key="1">
    <citation type="journal article" date="2023" name="Science">
        <title>Genome structures resolve the early diversification of teleost fishes.</title>
        <authorList>
            <person name="Parey E."/>
            <person name="Louis A."/>
            <person name="Montfort J."/>
            <person name="Bouchez O."/>
            <person name="Roques C."/>
            <person name="Iampietro C."/>
            <person name="Lluch J."/>
            <person name="Castinel A."/>
            <person name="Donnadieu C."/>
            <person name="Desvignes T."/>
            <person name="Floi Bucao C."/>
            <person name="Jouanno E."/>
            <person name="Wen M."/>
            <person name="Mejri S."/>
            <person name="Dirks R."/>
            <person name="Jansen H."/>
            <person name="Henkel C."/>
            <person name="Chen W.J."/>
            <person name="Zahm M."/>
            <person name="Cabau C."/>
            <person name="Klopp C."/>
            <person name="Thompson A.W."/>
            <person name="Robinson-Rechavi M."/>
            <person name="Braasch I."/>
            <person name="Lecointre G."/>
            <person name="Bobe J."/>
            <person name="Postlethwait J.H."/>
            <person name="Berthelot C."/>
            <person name="Roest Crollius H."/>
            <person name="Guiguen Y."/>
        </authorList>
    </citation>
    <scope>NUCLEOTIDE SEQUENCE</scope>
    <source>
        <strain evidence="1">WJC10195</strain>
    </source>
</reference>
<evidence type="ECO:0000313" key="1">
    <source>
        <dbReference type="EMBL" id="KAJ8370516.1"/>
    </source>
</evidence>
<name>A0A9Q1J7U6_SYNKA</name>
<dbReference type="OrthoDB" id="6159302at2759"/>
<keyword evidence="2" id="KW-1185">Reference proteome</keyword>
<comment type="caution">
    <text evidence="1">The sequence shown here is derived from an EMBL/GenBank/DDBJ whole genome shotgun (WGS) entry which is preliminary data.</text>
</comment>
<dbReference type="Proteomes" id="UP001152622">
    <property type="component" value="Chromosome 3"/>
</dbReference>
<proteinExistence type="predicted"/>
<sequence>MASSEKDHITIQRGRSLPPLAKCTSCCRSYHCPFCGPSVFRPTKPNRVQRHLDSHFSRAVIHQEYIIHRCGLDCRPFLHYHCLYCQATIITKINFEIHLLSSCKSRPTTQLRTRLCPPLNQVCHLRTRLCPPLNQVCHLRNQLCPPLNQVCHLRNQLCPPLNQVCHLRNQLCPPLNRLCLWLQKHPEVRPKGSQSLKKSVQFVNFP</sequence>
<protein>
    <submittedName>
        <fullName evidence="1">Uncharacterized protein</fullName>
    </submittedName>
</protein>
<organism evidence="1 2">
    <name type="scientific">Synaphobranchus kaupii</name>
    <name type="common">Kaup's arrowtooth eel</name>
    <dbReference type="NCBI Taxonomy" id="118154"/>
    <lineage>
        <taxon>Eukaryota</taxon>
        <taxon>Metazoa</taxon>
        <taxon>Chordata</taxon>
        <taxon>Craniata</taxon>
        <taxon>Vertebrata</taxon>
        <taxon>Euteleostomi</taxon>
        <taxon>Actinopterygii</taxon>
        <taxon>Neopterygii</taxon>
        <taxon>Teleostei</taxon>
        <taxon>Anguilliformes</taxon>
        <taxon>Synaphobranchidae</taxon>
        <taxon>Synaphobranchus</taxon>
    </lineage>
</organism>
<dbReference type="AlphaFoldDB" id="A0A9Q1J7U6"/>
<accession>A0A9Q1J7U6</accession>
<gene>
    <name evidence="1" type="ORF">SKAU_G00105440</name>
</gene>
<dbReference type="EMBL" id="JAINUF010000003">
    <property type="protein sequence ID" value="KAJ8370516.1"/>
    <property type="molecule type" value="Genomic_DNA"/>
</dbReference>